<reference evidence="3 4" key="1">
    <citation type="submission" date="2022-12" db="EMBL/GenBank/DDBJ databases">
        <title>Genomic features and morphological characterization of a novel Knufia sp. strain isolated from spacecraft assembly facility.</title>
        <authorList>
            <person name="Teixeira M."/>
            <person name="Chander A.M."/>
            <person name="Stajich J.E."/>
            <person name="Venkateswaran K."/>
        </authorList>
    </citation>
    <scope>NUCLEOTIDE SEQUENCE [LARGE SCALE GENOMIC DNA]</scope>
    <source>
        <strain evidence="3 4">FJI-L2-BK-P2</strain>
    </source>
</reference>
<evidence type="ECO:0000256" key="1">
    <source>
        <dbReference type="SAM" id="MobiDB-lite"/>
    </source>
</evidence>
<dbReference type="InterPro" id="IPR000210">
    <property type="entry name" value="BTB/POZ_dom"/>
</dbReference>
<proteinExistence type="predicted"/>
<dbReference type="Proteomes" id="UP001316803">
    <property type="component" value="Unassembled WGS sequence"/>
</dbReference>
<name>A0AAN8EKU9_9EURO</name>
<evidence type="ECO:0000313" key="4">
    <source>
        <dbReference type="Proteomes" id="UP001316803"/>
    </source>
</evidence>
<comment type="caution">
    <text evidence="3">The sequence shown here is derived from an EMBL/GenBank/DDBJ whole genome shotgun (WGS) entry which is preliminary data.</text>
</comment>
<dbReference type="PANTHER" id="PTHR47843:SF5">
    <property type="entry name" value="BTB_POZ DOMAIN PROTEIN"/>
    <property type="match status" value="1"/>
</dbReference>
<gene>
    <name evidence="3" type="ORF">OHC33_001299</name>
</gene>
<dbReference type="Pfam" id="PF00651">
    <property type="entry name" value="BTB"/>
    <property type="match status" value="1"/>
</dbReference>
<keyword evidence="4" id="KW-1185">Reference proteome</keyword>
<dbReference type="SUPFAM" id="SSF54695">
    <property type="entry name" value="POZ domain"/>
    <property type="match status" value="1"/>
</dbReference>
<evidence type="ECO:0000313" key="3">
    <source>
        <dbReference type="EMBL" id="KAK5958109.1"/>
    </source>
</evidence>
<feature type="domain" description="BTB" evidence="2">
    <location>
        <begin position="61"/>
        <end position="121"/>
    </location>
</feature>
<evidence type="ECO:0000259" key="2">
    <source>
        <dbReference type="PROSITE" id="PS50097"/>
    </source>
</evidence>
<sequence length="277" mass="30337">MANPSSRPLAVRSPPAGTVSHAVGNRGQHSGPDSSGGLPLPPTQSDLTKAQLKLLPEGTFSDLTIQSNDTTWKVRRAILVPRCKFFKITCTDEYKEAKSQLITLDDDPKAAIDSMLHYLYTLTIPPLPTRKVVQQAFIIADKYDLPPLRAASKAKLIALNRDTPWPTKDEDRDGPSTNPTVNWLDAAWSWSTEYPGDTADLHSSLVEGCAQHAGSNLDDEEFQRYIWENREFGIAFMKKLEVKAKTAEDLLGQRAGLLPGGTGTGTGSGIQIVRGRR</sequence>
<dbReference type="EMBL" id="JAKLMC020000002">
    <property type="protein sequence ID" value="KAK5958109.1"/>
    <property type="molecule type" value="Genomic_DNA"/>
</dbReference>
<dbReference type="PROSITE" id="PS50097">
    <property type="entry name" value="BTB"/>
    <property type="match status" value="1"/>
</dbReference>
<dbReference type="AlphaFoldDB" id="A0AAN8EKU9"/>
<accession>A0AAN8EKU9</accession>
<feature type="region of interest" description="Disordered" evidence="1">
    <location>
        <begin position="1"/>
        <end position="45"/>
    </location>
</feature>
<protein>
    <recommendedName>
        <fullName evidence="2">BTB domain-containing protein</fullName>
    </recommendedName>
</protein>
<dbReference type="PANTHER" id="PTHR47843">
    <property type="entry name" value="BTB DOMAIN-CONTAINING PROTEIN-RELATED"/>
    <property type="match status" value="1"/>
</dbReference>
<organism evidence="3 4">
    <name type="scientific">Knufia fluminis</name>
    <dbReference type="NCBI Taxonomy" id="191047"/>
    <lineage>
        <taxon>Eukaryota</taxon>
        <taxon>Fungi</taxon>
        <taxon>Dikarya</taxon>
        <taxon>Ascomycota</taxon>
        <taxon>Pezizomycotina</taxon>
        <taxon>Eurotiomycetes</taxon>
        <taxon>Chaetothyriomycetidae</taxon>
        <taxon>Chaetothyriales</taxon>
        <taxon>Trichomeriaceae</taxon>
        <taxon>Knufia</taxon>
    </lineage>
</organism>
<dbReference type="InterPro" id="IPR011333">
    <property type="entry name" value="SKP1/BTB/POZ_sf"/>
</dbReference>
<dbReference type="SMART" id="SM00225">
    <property type="entry name" value="BTB"/>
    <property type="match status" value="1"/>
</dbReference>
<dbReference type="Gene3D" id="3.30.710.10">
    <property type="entry name" value="Potassium Channel Kv1.1, Chain A"/>
    <property type="match status" value="1"/>
</dbReference>